<organism evidence="1 2">
    <name type="scientific">Paraburkholderia phenazinium</name>
    <dbReference type="NCBI Taxonomy" id="60549"/>
    <lineage>
        <taxon>Bacteria</taxon>
        <taxon>Pseudomonadati</taxon>
        <taxon>Pseudomonadota</taxon>
        <taxon>Betaproteobacteria</taxon>
        <taxon>Burkholderiales</taxon>
        <taxon>Burkholderiaceae</taxon>
        <taxon>Paraburkholderia</taxon>
    </lineage>
</organism>
<name>A0A1N6K4X7_9BURK</name>
<dbReference type="EMBL" id="FSRM01000002">
    <property type="protein sequence ID" value="SIO51493.1"/>
    <property type="molecule type" value="Genomic_DNA"/>
</dbReference>
<proteinExistence type="predicted"/>
<evidence type="ECO:0000313" key="2">
    <source>
        <dbReference type="Proteomes" id="UP000184693"/>
    </source>
</evidence>
<dbReference type="RefSeq" id="WP_167379446.1">
    <property type="nucleotide sequence ID" value="NZ_FSRM01000002.1"/>
</dbReference>
<protein>
    <submittedName>
        <fullName evidence="1">T5SS/PEP-CTERM-associated repeat-containing protein</fullName>
    </submittedName>
</protein>
<evidence type="ECO:0000313" key="1">
    <source>
        <dbReference type="EMBL" id="SIO51493.1"/>
    </source>
</evidence>
<reference evidence="1 2" key="1">
    <citation type="submission" date="2016-11" db="EMBL/GenBank/DDBJ databases">
        <authorList>
            <person name="Jaros S."/>
            <person name="Januszkiewicz K."/>
            <person name="Wedrychowicz H."/>
        </authorList>
    </citation>
    <scope>NUCLEOTIDE SEQUENCE [LARGE SCALE GENOMIC DNA]</scope>
    <source>
        <strain evidence="1 2">GAS86</strain>
    </source>
</reference>
<dbReference type="AlphaFoldDB" id="A0A1N6K4X7"/>
<accession>A0A1N6K4X7</accession>
<dbReference type="InterPro" id="IPR030895">
    <property type="entry name" value="T5SS_PEPC_rpt"/>
</dbReference>
<sequence length="484" mass="48376">MAVFQWTGSASTGDFSTAGNWLPVAGAPPGPNDLAKIEGAAVPVTGTGNPEILYTSGTVKLAGHFTETYGSPVNAQQLTLLPGAVLTTPMVHFVVGIDSPPPMIGNMTVGEGSAVVIAGSHTPNNYAIEMSELAGSNSSLVVEGAGAVVNGGNLPMSVGQAGPSLLTIRNGGVVSVGNADPLIYPWCLVIGNHPGSSGTVQVQRASLLGHGEIIVGRNSTGTLNVDEGGLVVAEDLAIGWEPTNQQNSPPTEGIGAVTVKGRDARLIVDNQLEVQHMGTGSLTVADHGFVSAGVGIIVNGTLSLANGVIDTLALGVNTGATLSGNGTVIAAQGVDNNGGVITAVGKLILVGDVDNAPIAHGSSMTVAADSELQVFGALTDDGTLSLHADSVASLEAVASGQTVSFDGAHARLVLRSPGEFAGSISNFGKTHKIVLEADVTNVAFANGVLTATGPGGPVAELQMIGSYEPPNFLLATGFPGVITV</sequence>
<dbReference type="NCBIfam" id="TIGR04393">
    <property type="entry name" value="rpt_T5SS_PEPC"/>
    <property type="match status" value="2"/>
</dbReference>
<gene>
    <name evidence="1" type="ORF">SAMN05444168_6014</name>
</gene>
<dbReference type="Proteomes" id="UP000184693">
    <property type="component" value="Unassembled WGS sequence"/>
</dbReference>